<organism evidence="2 3">
    <name type="scientific">Nitrosomonas ureae</name>
    <dbReference type="NCBI Taxonomy" id="44577"/>
    <lineage>
        <taxon>Bacteria</taxon>
        <taxon>Pseudomonadati</taxon>
        <taxon>Pseudomonadota</taxon>
        <taxon>Betaproteobacteria</taxon>
        <taxon>Nitrosomonadales</taxon>
        <taxon>Nitrosomonadaceae</taxon>
        <taxon>Nitrosomonas</taxon>
    </lineage>
</organism>
<name>A0A1H2HTP9_9PROT</name>
<accession>A0A1H2HTP9</accession>
<reference evidence="3" key="1">
    <citation type="submission" date="2016-10" db="EMBL/GenBank/DDBJ databases">
        <authorList>
            <person name="Varghese N."/>
            <person name="Submissions S."/>
        </authorList>
    </citation>
    <scope>NUCLEOTIDE SEQUENCE [LARGE SCALE GENOMIC DNA]</scope>
    <source>
        <strain evidence="3">Nm10</strain>
    </source>
</reference>
<evidence type="ECO:0000259" key="1">
    <source>
        <dbReference type="Pfam" id="PF13700"/>
    </source>
</evidence>
<dbReference type="AlphaFoldDB" id="A0A1H2HTP9"/>
<dbReference type="Pfam" id="PF13700">
    <property type="entry name" value="DUF4158"/>
    <property type="match status" value="1"/>
</dbReference>
<sequence length="75" mass="8874">MRGDRSRRLTILSETEKLALYGRPDFDDFQRAEFFAMTNAERSLALRRNGLEAQVYCLLQIGYFKAKQAFFRMPF</sequence>
<dbReference type="EMBL" id="FNLN01000063">
    <property type="protein sequence ID" value="SDU34908.1"/>
    <property type="molecule type" value="Genomic_DNA"/>
</dbReference>
<dbReference type="Proteomes" id="UP000182882">
    <property type="component" value="Unassembled WGS sequence"/>
</dbReference>
<proteinExistence type="predicted"/>
<keyword evidence="3" id="KW-1185">Reference proteome</keyword>
<feature type="domain" description="DUF4158" evidence="1">
    <location>
        <begin position="11"/>
        <end position="72"/>
    </location>
</feature>
<evidence type="ECO:0000313" key="2">
    <source>
        <dbReference type="EMBL" id="SDU34908.1"/>
    </source>
</evidence>
<protein>
    <recommendedName>
        <fullName evidence="1">DUF4158 domain-containing protein</fullName>
    </recommendedName>
</protein>
<dbReference type="InterPro" id="IPR025296">
    <property type="entry name" value="DUF4158"/>
</dbReference>
<gene>
    <name evidence="2" type="ORF">SAMN05216406_1639</name>
</gene>
<evidence type="ECO:0000313" key="3">
    <source>
        <dbReference type="Proteomes" id="UP000182882"/>
    </source>
</evidence>